<dbReference type="GeneID" id="113991854"/>
<reference evidence="10" key="1">
    <citation type="submission" date="2025-08" db="UniProtKB">
        <authorList>
            <consortium name="RefSeq"/>
        </authorList>
    </citation>
    <scope>IDENTIFICATION</scope>
    <source>
        <tissue evidence="10">Muscle</tissue>
    </source>
</reference>
<dbReference type="SUPFAM" id="SSF48726">
    <property type="entry name" value="Immunoglobulin"/>
    <property type="match status" value="1"/>
</dbReference>
<feature type="compositionally biased region" description="Pro residues" evidence="6">
    <location>
        <begin position="43"/>
        <end position="58"/>
    </location>
</feature>
<keyword evidence="2" id="KW-0812">Transmembrane</keyword>
<feature type="chain" id="PRO_5030157048" evidence="7">
    <location>
        <begin position="33"/>
        <end position="291"/>
    </location>
</feature>
<evidence type="ECO:0000256" key="6">
    <source>
        <dbReference type="SAM" id="MobiDB-lite"/>
    </source>
</evidence>
<evidence type="ECO:0000256" key="7">
    <source>
        <dbReference type="SAM" id="SignalP"/>
    </source>
</evidence>
<name>A0A6J2HA51_9PASS</name>
<dbReference type="AlphaFoldDB" id="A0A6J2HA51"/>
<dbReference type="SMART" id="SM00077">
    <property type="entry name" value="ITAM"/>
    <property type="match status" value="1"/>
</dbReference>
<dbReference type="InParanoid" id="A0A6J2HA51"/>
<organism evidence="9 10">
    <name type="scientific">Pipra filicauda</name>
    <name type="common">Wire-tailed manakin</name>
    <dbReference type="NCBI Taxonomy" id="649802"/>
    <lineage>
        <taxon>Eukaryota</taxon>
        <taxon>Metazoa</taxon>
        <taxon>Chordata</taxon>
        <taxon>Craniata</taxon>
        <taxon>Vertebrata</taxon>
        <taxon>Euteleostomi</taxon>
        <taxon>Archelosauria</taxon>
        <taxon>Archosauria</taxon>
        <taxon>Dinosauria</taxon>
        <taxon>Saurischia</taxon>
        <taxon>Theropoda</taxon>
        <taxon>Coelurosauria</taxon>
        <taxon>Aves</taxon>
        <taxon>Neognathae</taxon>
        <taxon>Neoaves</taxon>
        <taxon>Telluraves</taxon>
        <taxon>Australaves</taxon>
        <taxon>Passeriformes</taxon>
        <taxon>Pipridae</taxon>
        <taxon>Pipra</taxon>
    </lineage>
</organism>
<evidence type="ECO:0000259" key="8">
    <source>
        <dbReference type="PROSITE" id="PS50835"/>
    </source>
</evidence>
<dbReference type="GO" id="GO:0050853">
    <property type="term" value="P:B cell receptor signaling pathway"/>
    <property type="evidence" value="ECO:0007669"/>
    <property type="project" value="TreeGrafter"/>
</dbReference>
<dbReference type="InterPro" id="IPR003110">
    <property type="entry name" value="Phos_immunorcpt_sig_ITAM"/>
</dbReference>
<evidence type="ECO:0000313" key="9">
    <source>
        <dbReference type="Proteomes" id="UP000504627"/>
    </source>
</evidence>
<evidence type="ECO:0000256" key="1">
    <source>
        <dbReference type="ARBA" id="ARBA00004479"/>
    </source>
</evidence>
<dbReference type="RefSeq" id="XP_027584321.2">
    <property type="nucleotide sequence ID" value="XM_027728520.2"/>
</dbReference>
<dbReference type="InterPro" id="IPR003599">
    <property type="entry name" value="Ig_sub"/>
</dbReference>
<feature type="region of interest" description="Disordered" evidence="6">
    <location>
        <begin position="36"/>
        <end position="80"/>
    </location>
</feature>
<dbReference type="GO" id="GO:0019815">
    <property type="term" value="C:B cell receptor complex"/>
    <property type="evidence" value="ECO:0007669"/>
    <property type="project" value="TreeGrafter"/>
</dbReference>
<proteinExistence type="predicted"/>
<keyword evidence="4" id="KW-0472">Membrane</keyword>
<accession>A0A6J2HA51</accession>
<gene>
    <name evidence="10" type="primary">LOC113991854</name>
</gene>
<dbReference type="InterPro" id="IPR036179">
    <property type="entry name" value="Ig-like_dom_sf"/>
</dbReference>
<dbReference type="PANTHER" id="PTHR14334">
    <property type="entry name" value="B-CELL ANTIGEN RECEPTOR COMPLEX-ASSOCIATED PROTEIN"/>
    <property type="match status" value="1"/>
</dbReference>
<dbReference type="Proteomes" id="UP000504627">
    <property type="component" value="Unplaced"/>
</dbReference>
<keyword evidence="9" id="KW-1185">Reference proteome</keyword>
<evidence type="ECO:0000256" key="5">
    <source>
        <dbReference type="ARBA" id="ARBA00023319"/>
    </source>
</evidence>
<keyword evidence="7" id="KW-0732">Signal</keyword>
<evidence type="ECO:0000256" key="2">
    <source>
        <dbReference type="ARBA" id="ARBA00022692"/>
    </source>
</evidence>
<evidence type="ECO:0000313" key="10">
    <source>
        <dbReference type="RefSeq" id="XP_027584321.2"/>
    </source>
</evidence>
<dbReference type="Pfam" id="PF02189">
    <property type="entry name" value="ITAM"/>
    <property type="match status" value="1"/>
</dbReference>
<dbReference type="InterPro" id="IPR013783">
    <property type="entry name" value="Ig-like_fold"/>
</dbReference>
<dbReference type="PANTHER" id="PTHR14334:SF1">
    <property type="entry name" value="B-CELL ANTIGEN RECEPTOR COMPLEX-ASSOCIATED PROTEIN ALPHA CHAIN"/>
    <property type="match status" value="1"/>
</dbReference>
<dbReference type="PROSITE" id="PS50835">
    <property type="entry name" value="IG_LIKE"/>
    <property type="match status" value="1"/>
</dbReference>
<dbReference type="GO" id="GO:0030183">
    <property type="term" value="P:B cell differentiation"/>
    <property type="evidence" value="ECO:0007669"/>
    <property type="project" value="TreeGrafter"/>
</dbReference>
<dbReference type="InterPro" id="IPR007110">
    <property type="entry name" value="Ig-like_dom"/>
</dbReference>
<evidence type="ECO:0000256" key="4">
    <source>
        <dbReference type="ARBA" id="ARBA00023136"/>
    </source>
</evidence>
<evidence type="ECO:0000256" key="3">
    <source>
        <dbReference type="ARBA" id="ARBA00022989"/>
    </source>
</evidence>
<dbReference type="SMART" id="SM00409">
    <property type="entry name" value="IG"/>
    <property type="match status" value="1"/>
</dbReference>
<sequence>MKGAPQNRRPLPNWGVTRPLLILILLLAGSQCSQTPPEGCAPCPTPSLPPSPEPPETPTPVTVTTGSPPSPSCSPAPPRGWLRVWGGPPSREGRVGTPLTLECHFRGPPDTALTWLQACPPGLGEVPRSCPWPQEVVATRGGRRMDRVVREGGGSSTLTFPKLSHNDSGLFFCRVESGGETAQSCGTFVRVLEPVPAPFLALRESTKNRILTAQGVLLLLCSAGPGLLLLLRKRWANEQLLHPEKTTCEEENLYEGLNLDECSMYEDISRGVQPTYQDVGTLPGDSQLEKP</sequence>
<dbReference type="CDD" id="cd00096">
    <property type="entry name" value="Ig"/>
    <property type="match status" value="1"/>
</dbReference>
<protein>
    <submittedName>
        <fullName evidence="10">B-cell antigen receptor complex-associated protein alpha chain-like</fullName>
    </submittedName>
</protein>
<dbReference type="Gene3D" id="2.60.40.10">
    <property type="entry name" value="Immunoglobulins"/>
    <property type="match status" value="1"/>
</dbReference>
<keyword evidence="3" id="KW-1133">Transmembrane helix</keyword>
<comment type="subcellular location">
    <subcellularLocation>
        <location evidence="1">Membrane</location>
        <topology evidence="1">Single-pass type I membrane protein</topology>
    </subcellularLocation>
</comment>
<feature type="signal peptide" evidence="7">
    <location>
        <begin position="1"/>
        <end position="32"/>
    </location>
</feature>
<dbReference type="GO" id="GO:0004888">
    <property type="term" value="F:transmembrane signaling receptor activity"/>
    <property type="evidence" value="ECO:0007669"/>
    <property type="project" value="InterPro"/>
</dbReference>
<feature type="compositionally biased region" description="Pro residues" evidence="6">
    <location>
        <begin position="68"/>
        <end position="78"/>
    </location>
</feature>
<dbReference type="GO" id="GO:0009897">
    <property type="term" value="C:external side of plasma membrane"/>
    <property type="evidence" value="ECO:0007669"/>
    <property type="project" value="TreeGrafter"/>
</dbReference>
<keyword evidence="5" id="KW-0393">Immunoglobulin domain</keyword>
<feature type="domain" description="Ig-like" evidence="8">
    <location>
        <begin position="71"/>
        <end position="189"/>
    </location>
</feature>